<accession>A0A934I4C4</accession>
<keyword evidence="4" id="KW-1185">Reference proteome</keyword>
<dbReference type="Proteomes" id="UP000622687">
    <property type="component" value="Unassembled WGS sequence"/>
</dbReference>
<dbReference type="Pfam" id="PF03321">
    <property type="entry name" value="GH3"/>
    <property type="match status" value="1"/>
</dbReference>
<dbReference type="Pfam" id="PF23572">
    <property type="entry name" value="GH3_C"/>
    <property type="match status" value="1"/>
</dbReference>
<comment type="caution">
    <text evidence="3">The sequence shown here is derived from an EMBL/GenBank/DDBJ whole genome shotgun (WGS) entry which is preliminary data.</text>
</comment>
<evidence type="ECO:0000259" key="1">
    <source>
        <dbReference type="Pfam" id="PF23571"/>
    </source>
</evidence>
<dbReference type="GO" id="GO:0005737">
    <property type="term" value="C:cytoplasm"/>
    <property type="evidence" value="ECO:0007669"/>
    <property type="project" value="TreeGrafter"/>
</dbReference>
<gene>
    <name evidence="3" type="ORF">I6U51_18950</name>
</gene>
<protein>
    <submittedName>
        <fullName evidence="3">GH3 auxin-responsive promoter family protein</fullName>
    </submittedName>
</protein>
<reference evidence="3" key="1">
    <citation type="submission" date="2020-12" db="EMBL/GenBank/DDBJ databases">
        <title>Clostridium thailandense sp. nov., a novel acetogenic bacterium isolated from peat land soil in Thailand.</title>
        <authorList>
            <person name="Chaikitkaew S."/>
            <person name="Birkeland N.K."/>
        </authorList>
    </citation>
    <scope>NUCLEOTIDE SEQUENCE</scope>
    <source>
        <strain evidence="3">DSM 17425</strain>
    </source>
</reference>
<organism evidence="3 4">
    <name type="scientific">Clostridium aciditolerans</name>
    <dbReference type="NCBI Taxonomy" id="339861"/>
    <lineage>
        <taxon>Bacteria</taxon>
        <taxon>Bacillati</taxon>
        <taxon>Bacillota</taxon>
        <taxon>Clostridia</taxon>
        <taxon>Eubacteriales</taxon>
        <taxon>Clostridiaceae</taxon>
        <taxon>Clostridium</taxon>
    </lineage>
</organism>
<evidence type="ECO:0000313" key="3">
    <source>
        <dbReference type="EMBL" id="MBI6874751.1"/>
    </source>
</evidence>
<dbReference type="AlphaFoldDB" id="A0A934I4C4"/>
<evidence type="ECO:0000313" key="4">
    <source>
        <dbReference type="Proteomes" id="UP000622687"/>
    </source>
</evidence>
<dbReference type="InterPro" id="IPR004993">
    <property type="entry name" value="GH3"/>
</dbReference>
<evidence type="ECO:0000259" key="2">
    <source>
        <dbReference type="Pfam" id="PF23572"/>
    </source>
</evidence>
<name>A0A934I4C4_9CLOT</name>
<dbReference type="RefSeq" id="WP_211144129.1">
    <property type="nucleotide sequence ID" value="NZ_JAEEGB010000033.1"/>
</dbReference>
<feature type="domain" description="GH3 C-terminal" evidence="2">
    <location>
        <begin position="435"/>
        <end position="548"/>
    </location>
</feature>
<dbReference type="GO" id="GO:0016881">
    <property type="term" value="F:acid-amino acid ligase activity"/>
    <property type="evidence" value="ECO:0007669"/>
    <property type="project" value="TreeGrafter"/>
</dbReference>
<dbReference type="InterPro" id="IPR055378">
    <property type="entry name" value="GH3_C"/>
</dbReference>
<proteinExistence type="predicted"/>
<dbReference type="Pfam" id="PF23571">
    <property type="entry name" value="GH3_M"/>
    <property type="match status" value="1"/>
</dbReference>
<dbReference type="PANTHER" id="PTHR31901">
    <property type="entry name" value="GH3 DOMAIN-CONTAINING PROTEIN"/>
    <property type="match status" value="1"/>
</dbReference>
<sequence length="565" mass="63680">MDIIQSALNFSFSLIANRYYKNFNRDTKKAAEVNKSVLMEILEMNTESEYGRLHNFKDIKDLKDYKGNVPITSYSDYENFIERIAKGESNILTCEEVEYFGLSSGTTGKQKYIPVTARSRKINNGYMNFLNQGLLHNSIPAAKKGGRGMFLMNMVKPSIVTEGGIPAGAGTSEGIKAMKGILPYIWTSPIEVLEIPEQQIANYLHLLFALKEKNLSYIASPFPSNIVQVFGAMEENWRELIKDIAEGTISEQLRLDPKIKITLEKKIKPNPKRAEELKKEFANGMAGICRRIWPNMHYASCVAGGSFSIYINKLRYFIGELPVFSSVYGATEAPIGMAVKPNDTTYVVVPGSVYFEFIPLSEQDSENPIALNLDELKMGESYEVIITNYSGFYRYRLGDVIKVVNYYNESPVIEFLYRKGQLLNIAAEKTQEAAVQHAVMTAVKKWGTELVDYTVIQDLSSTVGYYKFYVEVNNPEALINDIEKNRVILEKALGEANPRYLAGLEANRIASLKLQVVKCGTFENVRKELLKKGASINQVKIPRVINDKKLILLLDQNTEILEGLI</sequence>
<dbReference type="PANTHER" id="PTHR31901:SF9">
    <property type="entry name" value="GH3 DOMAIN-CONTAINING PROTEIN"/>
    <property type="match status" value="1"/>
</dbReference>
<feature type="domain" description="GH3 middle" evidence="1">
    <location>
        <begin position="346"/>
        <end position="418"/>
    </location>
</feature>
<dbReference type="InterPro" id="IPR055377">
    <property type="entry name" value="GH3_M"/>
</dbReference>
<dbReference type="EMBL" id="JAEEGB010000033">
    <property type="protein sequence ID" value="MBI6874751.1"/>
    <property type="molecule type" value="Genomic_DNA"/>
</dbReference>